<keyword evidence="1" id="KW-0472">Membrane</keyword>
<dbReference type="EMBL" id="JBHTOH010000035">
    <property type="protein sequence ID" value="MFD1411112.1"/>
    <property type="molecule type" value="Genomic_DNA"/>
</dbReference>
<name>A0ABW4BNS9_9LACO</name>
<dbReference type="RefSeq" id="WP_125650426.1">
    <property type="nucleotide sequence ID" value="NZ_JBHTOH010000035.1"/>
</dbReference>
<accession>A0ABW4BNS9</accession>
<feature type="transmembrane region" description="Helical" evidence="1">
    <location>
        <begin position="96"/>
        <end position="115"/>
    </location>
</feature>
<organism evidence="2 3">
    <name type="scientific">Lapidilactobacillus gannanensis</name>
    <dbReference type="NCBI Taxonomy" id="2486002"/>
    <lineage>
        <taxon>Bacteria</taxon>
        <taxon>Bacillati</taxon>
        <taxon>Bacillota</taxon>
        <taxon>Bacilli</taxon>
        <taxon>Lactobacillales</taxon>
        <taxon>Lactobacillaceae</taxon>
        <taxon>Lapidilactobacillus</taxon>
    </lineage>
</organism>
<keyword evidence="1" id="KW-1133">Transmembrane helix</keyword>
<comment type="caution">
    <text evidence="2">The sequence shown here is derived from an EMBL/GenBank/DDBJ whole genome shotgun (WGS) entry which is preliminary data.</text>
</comment>
<evidence type="ECO:0000313" key="2">
    <source>
        <dbReference type="EMBL" id="MFD1411112.1"/>
    </source>
</evidence>
<evidence type="ECO:0000256" key="1">
    <source>
        <dbReference type="SAM" id="Phobius"/>
    </source>
</evidence>
<proteinExistence type="predicted"/>
<dbReference type="Pfam" id="PF20589">
    <property type="entry name" value="DUF6790"/>
    <property type="match status" value="1"/>
</dbReference>
<keyword evidence="3" id="KW-1185">Reference proteome</keyword>
<evidence type="ECO:0000313" key="3">
    <source>
        <dbReference type="Proteomes" id="UP001597191"/>
    </source>
</evidence>
<dbReference type="InterPro" id="IPR046740">
    <property type="entry name" value="DUF6790"/>
</dbReference>
<sequence length="152" mass="17126">MIYLISYLVLGVLSVIYAYFNRGNGQSWYYNLFLIQLVGNISFFGFFNFIGHVLLRKKVAQSIGWVTNGFQIELGIVSLGIGICGILSYWFRDGFWLATLIPVAVFLIGAGVLHIKEMMRDKNFNSGNVTIIMPDFLIPLTLGILYILSLSK</sequence>
<feature type="transmembrane region" description="Helical" evidence="1">
    <location>
        <begin position="72"/>
        <end position="90"/>
    </location>
</feature>
<dbReference type="Proteomes" id="UP001597191">
    <property type="component" value="Unassembled WGS sequence"/>
</dbReference>
<reference evidence="3" key="1">
    <citation type="journal article" date="2019" name="Int. J. Syst. Evol. Microbiol.">
        <title>The Global Catalogue of Microorganisms (GCM) 10K type strain sequencing project: providing services to taxonomists for standard genome sequencing and annotation.</title>
        <authorList>
            <consortium name="The Broad Institute Genomics Platform"/>
            <consortium name="The Broad Institute Genome Sequencing Center for Infectious Disease"/>
            <person name="Wu L."/>
            <person name="Ma J."/>
        </authorList>
    </citation>
    <scope>NUCLEOTIDE SEQUENCE [LARGE SCALE GENOMIC DNA]</scope>
    <source>
        <strain evidence="3">CCM 8937</strain>
    </source>
</reference>
<feature type="transmembrane region" description="Helical" evidence="1">
    <location>
        <begin position="28"/>
        <end position="51"/>
    </location>
</feature>
<feature type="transmembrane region" description="Helical" evidence="1">
    <location>
        <begin position="127"/>
        <end position="148"/>
    </location>
</feature>
<protein>
    <submittedName>
        <fullName evidence="2">DUF6790 family protein</fullName>
    </submittedName>
</protein>
<keyword evidence="1" id="KW-0812">Transmembrane</keyword>
<gene>
    <name evidence="2" type="ORF">ACFQ4R_05750</name>
</gene>